<keyword evidence="3" id="KW-1185">Reference proteome</keyword>
<evidence type="ECO:0000313" key="2">
    <source>
        <dbReference type="EMBL" id="MBE9255698.1"/>
    </source>
</evidence>
<proteinExistence type="predicted"/>
<dbReference type="EMBL" id="JADEVV010000081">
    <property type="protein sequence ID" value="MBE9255698.1"/>
    <property type="molecule type" value="Genomic_DNA"/>
</dbReference>
<keyword evidence="1" id="KW-1133">Transmembrane helix</keyword>
<keyword evidence="1" id="KW-0812">Transmembrane</keyword>
<feature type="transmembrane region" description="Helical" evidence="1">
    <location>
        <begin position="49"/>
        <end position="68"/>
    </location>
</feature>
<evidence type="ECO:0000256" key="1">
    <source>
        <dbReference type="SAM" id="Phobius"/>
    </source>
</evidence>
<comment type="caution">
    <text evidence="2">The sequence shown here is derived from an EMBL/GenBank/DDBJ whole genome shotgun (WGS) entry which is preliminary data.</text>
</comment>
<keyword evidence="1" id="KW-0472">Membrane</keyword>
<organism evidence="2 3">
    <name type="scientific">Synechocystis salina LEGE 00031</name>
    <dbReference type="NCBI Taxonomy" id="1828736"/>
    <lineage>
        <taxon>Bacteria</taxon>
        <taxon>Bacillati</taxon>
        <taxon>Cyanobacteriota</taxon>
        <taxon>Cyanophyceae</taxon>
        <taxon>Synechococcales</taxon>
        <taxon>Merismopediaceae</taxon>
        <taxon>Synechocystis</taxon>
    </lineage>
</organism>
<evidence type="ECO:0000313" key="3">
    <source>
        <dbReference type="Proteomes" id="UP000658720"/>
    </source>
</evidence>
<name>A0ABR9VZ90_9SYNC</name>
<reference evidence="2 3" key="1">
    <citation type="submission" date="2020-10" db="EMBL/GenBank/DDBJ databases">
        <authorList>
            <person name="Castelo-Branco R."/>
            <person name="Eusebio N."/>
            <person name="Adriana R."/>
            <person name="Vieira A."/>
            <person name="Brugerolle De Fraissinette N."/>
            <person name="Rezende De Castro R."/>
            <person name="Schneider M.P."/>
            <person name="Vasconcelos V."/>
            <person name="Leao P.N."/>
        </authorList>
    </citation>
    <scope>NUCLEOTIDE SEQUENCE [LARGE SCALE GENOMIC DNA]</scope>
    <source>
        <strain evidence="2 3">LEGE 00031</strain>
    </source>
</reference>
<gene>
    <name evidence="2" type="ORF">IQ217_18045</name>
</gene>
<protein>
    <submittedName>
        <fullName evidence="2">Uncharacterized protein</fullName>
    </submittedName>
</protein>
<sequence>MDSNQSRTEEKLNALDNRLSKLEGAIQAQQPYIQKIPDLAEKVGELKNWRQISIGVLLATVGAIIGYLSRNIQP</sequence>
<dbReference type="Proteomes" id="UP000658720">
    <property type="component" value="Unassembled WGS sequence"/>
</dbReference>
<accession>A0ABR9VZ90</accession>